<name>A0A0S7EQ24_9TELE</name>
<sequence length="106" mass="12250">MKCKAPKVLHTAPFYTPIHTLMMETYWIVVQSETLVLPCTGPLTTTCRQGRCIVFSKDTTTNQFRAESIVPVWIKRWILLSKMTPSLVTVKDNFHTVYLCFRTKPL</sequence>
<organism evidence="1">
    <name type="scientific">Poeciliopsis prolifica</name>
    <name type="common">blackstripe livebearer</name>
    <dbReference type="NCBI Taxonomy" id="188132"/>
    <lineage>
        <taxon>Eukaryota</taxon>
        <taxon>Metazoa</taxon>
        <taxon>Chordata</taxon>
        <taxon>Craniata</taxon>
        <taxon>Vertebrata</taxon>
        <taxon>Euteleostomi</taxon>
        <taxon>Actinopterygii</taxon>
        <taxon>Neopterygii</taxon>
        <taxon>Teleostei</taxon>
        <taxon>Neoteleostei</taxon>
        <taxon>Acanthomorphata</taxon>
        <taxon>Ovalentaria</taxon>
        <taxon>Atherinomorphae</taxon>
        <taxon>Cyprinodontiformes</taxon>
        <taxon>Poeciliidae</taxon>
        <taxon>Poeciliinae</taxon>
        <taxon>Poeciliopsis</taxon>
    </lineage>
</organism>
<gene>
    <name evidence="1" type="primary">PPUP9339</name>
</gene>
<dbReference type="EMBL" id="GBYX01476541">
    <property type="protein sequence ID" value="JAO05136.1"/>
    <property type="molecule type" value="Transcribed_RNA"/>
</dbReference>
<accession>A0A0S7EQ24</accession>
<reference evidence="1" key="1">
    <citation type="submission" date="2014-12" db="EMBL/GenBank/DDBJ databases">
        <title>Parallel Evolution in Life History Adaptation Evident in the Tissue-Specific Poeciliopsis prolifica transcriptome.</title>
        <authorList>
            <person name="Jue N.K."/>
            <person name="Foley R.J."/>
            <person name="Obergfell C."/>
            <person name="Reznick D.N."/>
            <person name="O'Neill R.J."/>
            <person name="O'Neill M.J."/>
        </authorList>
    </citation>
    <scope>NUCLEOTIDE SEQUENCE</scope>
</reference>
<protein>
    <submittedName>
        <fullName evidence="1">PPUP9339</fullName>
    </submittedName>
</protein>
<proteinExistence type="predicted"/>
<evidence type="ECO:0000313" key="1">
    <source>
        <dbReference type="EMBL" id="JAO05136.1"/>
    </source>
</evidence>
<dbReference type="AlphaFoldDB" id="A0A0S7EQ24"/>